<dbReference type="Pfam" id="PF07678">
    <property type="entry name" value="TED_complement"/>
    <property type="match status" value="1"/>
</dbReference>
<organism evidence="2 3">
    <name type="scientific">Sphenodon punctatus</name>
    <name type="common">Tuatara</name>
    <name type="synonym">Hatteria punctata</name>
    <dbReference type="NCBI Taxonomy" id="8508"/>
    <lineage>
        <taxon>Eukaryota</taxon>
        <taxon>Metazoa</taxon>
        <taxon>Chordata</taxon>
        <taxon>Craniata</taxon>
        <taxon>Vertebrata</taxon>
        <taxon>Euteleostomi</taxon>
        <taxon>Lepidosauria</taxon>
        <taxon>Sphenodontia</taxon>
        <taxon>Sphenodontidae</taxon>
        <taxon>Sphenodon</taxon>
    </lineage>
</organism>
<keyword evidence="3" id="KW-1185">Reference proteome</keyword>
<dbReference type="Proteomes" id="UP000694392">
    <property type="component" value="Unplaced"/>
</dbReference>
<dbReference type="PANTHER" id="PTHR11412">
    <property type="entry name" value="MACROGLOBULIN / COMPLEMENT"/>
    <property type="match status" value="1"/>
</dbReference>
<dbReference type="GO" id="GO:0006956">
    <property type="term" value="P:complement activation"/>
    <property type="evidence" value="ECO:0007669"/>
    <property type="project" value="TreeGrafter"/>
</dbReference>
<reference evidence="2" key="1">
    <citation type="submission" date="2025-08" db="UniProtKB">
        <authorList>
            <consortium name="Ensembl"/>
        </authorList>
    </citation>
    <scope>IDENTIFICATION</scope>
</reference>
<dbReference type="InterPro" id="IPR008930">
    <property type="entry name" value="Terpenoid_cyclase/PrenylTrfase"/>
</dbReference>
<evidence type="ECO:0000259" key="1">
    <source>
        <dbReference type="Pfam" id="PF07678"/>
    </source>
</evidence>
<evidence type="ECO:0000313" key="2">
    <source>
        <dbReference type="Ensembl" id="ENSSPUP00000004069.1"/>
    </source>
</evidence>
<dbReference type="GO" id="GO:0005615">
    <property type="term" value="C:extracellular space"/>
    <property type="evidence" value="ECO:0007669"/>
    <property type="project" value="InterPro"/>
</dbReference>
<accession>A0A8D0G6L6</accession>
<dbReference type="GeneTree" id="ENSGT00940000155739"/>
<dbReference type="Ensembl" id="ENSSPUT00000004323.1">
    <property type="protein sequence ID" value="ENSSPUP00000004069.1"/>
    <property type="gene ID" value="ENSSPUG00000003148.1"/>
</dbReference>
<dbReference type="SUPFAM" id="SSF48239">
    <property type="entry name" value="Terpenoid cyclases/Protein prenyltransferases"/>
    <property type="match status" value="1"/>
</dbReference>
<dbReference type="AlphaFoldDB" id="A0A8D0G6L6"/>
<dbReference type="InterPro" id="IPR011626">
    <property type="entry name" value="Alpha-macroglobulin_TED"/>
</dbReference>
<reference evidence="2" key="2">
    <citation type="submission" date="2025-09" db="UniProtKB">
        <authorList>
            <consortium name="Ensembl"/>
        </authorList>
    </citation>
    <scope>IDENTIFICATION</scope>
</reference>
<feature type="domain" description="Alpha-macroglobulin-like TED" evidence="1">
    <location>
        <begin position="1"/>
        <end position="122"/>
    </location>
</feature>
<evidence type="ECO:0000313" key="3">
    <source>
        <dbReference type="Proteomes" id="UP000694392"/>
    </source>
</evidence>
<protein>
    <recommendedName>
        <fullName evidence="1">Alpha-macroglobulin-like TED domain-containing protein</fullName>
    </recommendedName>
</protein>
<dbReference type="InterPro" id="IPR050473">
    <property type="entry name" value="A2M/Complement_sys"/>
</dbReference>
<proteinExistence type="predicted"/>
<name>A0A8D0G6L6_SPHPU</name>
<sequence>SIAKATVFLSHSLQQETLGPYPVAIAAYALSLASDNQSAIDTADAHLRKLATRDGEDTVLYWEVGGQHRLRGEARPGHVPSASAITVEATSYGLLHLLLRNNITAAKKVAKWLTEQRNYGGG</sequence>
<dbReference type="Gene3D" id="1.50.10.20">
    <property type="match status" value="1"/>
</dbReference>
<dbReference type="PANTHER" id="PTHR11412:SF86">
    <property type="entry name" value="COMPLEMENT C4-A-RELATED"/>
    <property type="match status" value="1"/>
</dbReference>